<evidence type="ECO:0000256" key="1">
    <source>
        <dbReference type="ARBA" id="ARBA00022741"/>
    </source>
</evidence>
<dbReference type="Gene3D" id="3.30.200.20">
    <property type="entry name" value="Phosphorylase Kinase, domain 1"/>
    <property type="match status" value="1"/>
</dbReference>
<evidence type="ECO:0000256" key="4">
    <source>
        <dbReference type="RuleBase" id="RU000304"/>
    </source>
</evidence>
<protein>
    <recommendedName>
        <fullName evidence="5">Protein kinase domain-containing protein</fullName>
    </recommendedName>
</protein>
<feature type="domain" description="Protein kinase" evidence="5">
    <location>
        <begin position="19"/>
        <end position="257"/>
    </location>
</feature>
<keyword evidence="1 3" id="KW-0547">Nucleotide-binding</keyword>
<dbReference type="PROSITE" id="PS50011">
    <property type="entry name" value="PROTEIN_KINASE_DOM"/>
    <property type="match status" value="1"/>
</dbReference>
<dbReference type="PANTHER" id="PTHR44167:SF24">
    <property type="entry name" value="SERINE_THREONINE-PROTEIN KINASE CHK2"/>
    <property type="match status" value="1"/>
</dbReference>
<dbReference type="InterPro" id="IPR008271">
    <property type="entry name" value="Ser/Thr_kinase_AS"/>
</dbReference>
<keyword evidence="4" id="KW-0723">Serine/threonine-protein kinase</keyword>
<keyword evidence="7" id="KW-1185">Reference proteome</keyword>
<dbReference type="AlphaFoldDB" id="A0A8J8NH32"/>
<dbReference type="PROSITE" id="PS00108">
    <property type="entry name" value="PROTEIN_KINASE_ST"/>
    <property type="match status" value="1"/>
</dbReference>
<dbReference type="PROSITE" id="PS00107">
    <property type="entry name" value="PROTEIN_KINASE_ATP"/>
    <property type="match status" value="1"/>
</dbReference>
<evidence type="ECO:0000313" key="7">
    <source>
        <dbReference type="Proteomes" id="UP000785679"/>
    </source>
</evidence>
<accession>A0A8J8NH32</accession>
<comment type="caution">
    <text evidence="6">The sequence shown here is derived from an EMBL/GenBank/DDBJ whole genome shotgun (WGS) entry which is preliminary data.</text>
</comment>
<dbReference type="InterPro" id="IPR017441">
    <property type="entry name" value="Protein_kinase_ATP_BS"/>
</dbReference>
<dbReference type="EMBL" id="RRYP01016990">
    <property type="protein sequence ID" value="TNV74441.1"/>
    <property type="molecule type" value="Genomic_DNA"/>
</dbReference>
<gene>
    <name evidence="6" type="ORF">FGO68_gene558</name>
</gene>
<reference evidence="6" key="1">
    <citation type="submission" date="2019-06" db="EMBL/GenBank/DDBJ databases">
        <authorList>
            <person name="Zheng W."/>
        </authorList>
    </citation>
    <scope>NUCLEOTIDE SEQUENCE</scope>
    <source>
        <strain evidence="6">QDHG01</strain>
    </source>
</reference>
<dbReference type="SUPFAM" id="SSF56112">
    <property type="entry name" value="Protein kinase-like (PK-like)"/>
    <property type="match status" value="1"/>
</dbReference>
<evidence type="ECO:0000256" key="2">
    <source>
        <dbReference type="ARBA" id="ARBA00022840"/>
    </source>
</evidence>
<dbReference type="SMART" id="SM00220">
    <property type="entry name" value="S_TKc"/>
    <property type="match status" value="1"/>
</dbReference>
<name>A0A8J8NH32_HALGN</name>
<dbReference type="InterPro" id="IPR011009">
    <property type="entry name" value="Kinase-like_dom_sf"/>
</dbReference>
<sequence length="257" mass="29159">MTADPSQIFDQSILNNDADQQFYILGEGSFGKVFKAIDILTNQEVAIKQLKKSQLLTEEDIANVKMEIELLRLVSCGGSNKIKPAGELGIVKLIDSFEDDEHINIVMEYFQGQTLYQWLSDRSKGPENPHQESQLVPIFQKVLKSLSQIHNLGIAHRDIKLDNILIRKKDGSGEENWEVKLIDFGLSAVFMPGEVSKNTQVEHTMLNILNKPLNFNQPCWQGKSPLIKEVVARMLHKEQRKRITIEGCLKLLEEGGY</sequence>
<dbReference type="Proteomes" id="UP000785679">
    <property type="component" value="Unassembled WGS sequence"/>
</dbReference>
<keyword evidence="4" id="KW-0808">Transferase</keyword>
<keyword evidence="2 3" id="KW-0067">ATP-binding</keyword>
<dbReference type="Pfam" id="PF00069">
    <property type="entry name" value="Pkinase"/>
    <property type="match status" value="1"/>
</dbReference>
<evidence type="ECO:0000259" key="5">
    <source>
        <dbReference type="PROSITE" id="PS50011"/>
    </source>
</evidence>
<dbReference type="InterPro" id="IPR000719">
    <property type="entry name" value="Prot_kinase_dom"/>
</dbReference>
<evidence type="ECO:0000256" key="3">
    <source>
        <dbReference type="PROSITE-ProRule" id="PRU10141"/>
    </source>
</evidence>
<keyword evidence="4" id="KW-0418">Kinase</keyword>
<organism evidence="6 7">
    <name type="scientific">Halteria grandinella</name>
    <dbReference type="NCBI Taxonomy" id="5974"/>
    <lineage>
        <taxon>Eukaryota</taxon>
        <taxon>Sar</taxon>
        <taxon>Alveolata</taxon>
        <taxon>Ciliophora</taxon>
        <taxon>Intramacronucleata</taxon>
        <taxon>Spirotrichea</taxon>
        <taxon>Stichotrichia</taxon>
        <taxon>Sporadotrichida</taxon>
        <taxon>Halteriidae</taxon>
        <taxon>Halteria</taxon>
    </lineage>
</organism>
<dbReference type="Gene3D" id="1.10.510.10">
    <property type="entry name" value="Transferase(Phosphotransferase) domain 1"/>
    <property type="match status" value="2"/>
</dbReference>
<dbReference type="GO" id="GO:0005524">
    <property type="term" value="F:ATP binding"/>
    <property type="evidence" value="ECO:0007669"/>
    <property type="project" value="UniProtKB-UniRule"/>
</dbReference>
<feature type="binding site" evidence="3">
    <location>
        <position position="48"/>
    </location>
    <ligand>
        <name>ATP</name>
        <dbReference type="ChEBI" id="CHEBI:30616"/>
    </ligand>
</feature>
<dbReference type="OrthoDB" id="295513at2759"/>
<dbReference type="GO" id="GO:0004674">
    <property type="term" value="F:protein serine/threonine kinase activity"/>
    <property type="evidence" value="ECO:0007669"/>
    <property type="project" value="UniProtKB-KW"/>
</dbReference>
<comment type="similarity">
    <text evidence="4">Belongs to the protein kinase superfamily.</text>
</comment>
<proteinExistence type="inferred from homology"/>
<dbReference type="PANTHER" id="PTHR44167">
    <property type="entry name" value="OVARIAN-SPECIFIC SERINE/THREONINE-PROTEIN KINASE LOK-RELATED"/>
    <property type="match status" value="1"/>
</dbReference>
<evidence type="ECO:0000313" key="6">
    <source>
        <dbReference type="EMBL" id="TNV74441.1"/>
    </source>
</evidence>